<evidence type="ECO:0000313" key="4">
    <source>
        <dbReference type="Proteomes" id="UP000255177"/>
    </source>
</evidence>
<keyword evidence="4" id="KW-1185">Reference proteome</keyword>
<dbReference type="InterPro" id="IPR006120">
    <property type="entry name" value="Resolvase_HTH_dom"/>
</dbReference>
<reference evidence="4" key="1">
    <citation type="submission" date="2018-07" db="EMBL/GenBank/DDBJ databases">
        <authorList>
            <person name="Blom J."/>
        </authorList>
    </citation>
    <scope>NUCLEOTIDE SEQUENCE [LARGE SCALE GENOMIC DNA]</scope>
    <source>
        <strain evidence="4">CCOS 864</strain>
    </source>
</reference>
<dbReference type="GO" id="GO:0000150">
    <property type="term" value="F:DNA strand exchange activity"/>
    <property type="evidence" value="ECO:0007669"/>
    <property type="project" value="InterPro"/>
</dbReference>
<accession>A0A380T1U0</accession>
<name>A0A380T1U0_9PSED</name>
<proteinExistence type="inferred from homology"/>
<organism evidence="3 4">
    <name type="scientific">Pseudomonas wadenswilerensis</name>
    <dbReference type="NCBI Taxonomy" id="1785161"/>
    <lineage>
        <taxon>Bacteria</taxon>
        <taxon>Pseudomonadati</taxon>
        <taxon>Pseudomonadota</taxon>
        <taxon>Gammaproteobacteria</taxon>
        <taxon>Pseudomonadales</taxon>
        <taxon>Pseudomonadaceae</taxon>
        <taxon>Pseudomonas</taxon>
    </lineage>
</organism>
<gene>
    <name evidence="3" type="primary">tnpR</name>
    <name evidence="3" type="ORF">CCOS864_03427</name>
</gene>
<dbReference type="PROSITE" id="PS51736">
    <property type="entry name" value="RECOMBINASES_3"/>
    <property type="match status" value="1"/>
</dbReference>
<dbReference type="InterPro" id="IPR036162">
    <property type="entry name" value="Resolvase-like_N_sf"/>
</dbReference>
<sequence>MRLHRIKYFRLSLQEPEDSVEKSTRHDVFDAVFFDETADDAANRAGLEKLIRYIQCGDTVVVDSMASLSSSTEQLCTLIRRLIEKQVTLEFLNENLIFRHDCLEVVEPIIAVMEALAEFERAAAREKQATGIAAAKIRGLYKGRKKKLSDNQVVSLIDRARAGESKSKLARDFDISRQTLYRYLRST</sequence>
<dbReference type="SUPFAM" id="SSF46689">
    <property type="entry name" value="Homeodomain-like"/>
    <property type="match status" value="1"/>
</dbReference>
<evidence type="ECO:0000256" key="1">
    <source>
        <dbReference type="ARBA" id="ARBA00009913"/>
    </source>
</evidence>
<dbReference type="AlphaFoldDB" id="A0A380T1U0"/>
<dbReference type="EMBL" id="UIDD01000008">
    <property type="protein sequence ID" value="SUQ63973.1"/>
    <property type="molecule type" value="Genomic_DNA"/>
</dbReference>
<dbReference type="SMART" id="SM00857">
    <property type="entry name" value="Resolvase"/>
    <property type="match status" value="1"/>
</dbReference>
<dbReference type="Pfam" id="PF02796">
    <property type="entry name" value="HTH_7"/>
    <property type="match status" value="1"/>
</dbReference>
<comment type="similarity">
    <text evidence="1">Belongs to the site-specific recombinase resolvase family.</text>
</comment>
<dbReference type="Gene3D" id="3.40.50.1390">
    <property type="entry name" value="Resolvase, N-terminal catalytic domain"/>
    <property type="match status" value="1"/>
</dbReference>
<dbReference type="InterPro" id="IPR006119">
    <property type="entry name" value="Resolv_N"/>
</dbReference>
<dbReference type="Proteomes" id="UP000255177">
    <property type="component" value="Unassembled WGS sequence"/>
</dbReference>
<dbReference type="GO" id="GO:0003677">
    <property type="term" value="F:DNA binding"/>
    <property type="evidence" value="ECO:0007669"/>
    <property type="project" value="InterPro"/>
</dbReference>
<dbReference type="CDD" id="cd00569">
    <property type="entry name" value="HTH_Hin_like"/>
    <property type="match status" value="1"/>
</dbReference>
<dbReference type="RefSeq" id="WP_115087576.1">
    <property type="nucleotide sequence ID" value="NZ_CBCSFG010000027.1"/>
</dbReference>
<dbReference type="Gene3D" id="1.10.10.60">
    <property type="entry name" value="Homeodomain-like"/>
    <property type="match status" value="1"/>
</dbReference>
<feature type="domain" description="Resolvase/invertase-type recombinase catalytic" evidence="2">
    <location>
        <begin position="1"/>
        <end position="139"/>
    </location>
</feature>
<evidence type="ECO:0000259" key="2">
    <source>
        <dbReference type="PROSITE" id="PS51736"/>
    </source>
</evidence>
<protein>
    <submittedName>
        <fullName evidence="3">Transposons Tn1721 resolvase</fullName>
    </submittedName>
</protein>
<dbReference type="SUPFAM" id="SSF53041">
    <property type="entry name" value="Resolvase-like"/>
    <property type="match status" value="1"/>
</dbReference>
<dbReference type="Pfam" id="PF00239">
    <property type="entry name" value="Resolvase"/>
    <property type="match status" value="1"/>
</dbReference>
<evidence type="ECO:0000313" key="3">
    <source>
        <dbReference type="EMBL" id="SUQ63973.1"/>
    </source>
</evidence>
<dbReference type="InterPro" id="IPR009057">
    <property type="entry name" value="Homeodomain-like_sf"/>
</dbReference>